<dbReference type="InterPro" id="IPR044023">
    <property type="entry name" value="Ig_7"/>
</dbReference>
<feature type="region of interest" description="Disordered" evidence="2">
    <location>
        <begin position="293"/>
        <end position="323"/>
    </location>
</feature>
<feature type="compositionally biased region" description="Gly residues" evidence="2">
    <location>
        <begin position="307"/>
        <end position="323"/>
    </location>
</feature>
<evidence type="ECO:0000256" key="1">
    <source>
        <dbReference type="ARBA" id="ARBA00022737"/>
    </source>
</evidence>
<dbReference type="SMART" id="SM00635">
    <property type="entry name" value="BID_2"/>
    <property type="match status" value="9"/>
</dbReference>
<dbReference type="Pfam" id="PF19081">
    <property type="entry name" value="Ig_7"/>
    <property type="match status" value="2"/>
</dbReference>
<proteinExistence type="predicted"/>
<evidence type="ECO:0000313" key="6">
    <source>
        <dbReference type="Proteomes" id="UP001152749"/>
    </source>
</evidence>
<dbReference type="Proteomes" id="UP001152749">
    <property type="component" value="Chromosome"/>
</dbReference>
<feature type="region of interest" description="Disordered" evidence="2">
    <location>
        <begin position="448"/>
        <end position="473"/>
    </location>
</feature>
<feature type="domain" description="HYR" evidence="4">
    <location>
        <begin position="2519"/>
        <end position="2598"/>
    </location>
</feature>
<protein>
    <recommendedName>
        <fullName evidence="4">HYR domain-containing protein</fullName>
    </recommendedName>
</protein>
<dbReference type="InterPro" id="IPR003410">
    <property type="entry name" value="HYR_dom"/>
</dbReference>
<keyword evidence="3" id="KW-0732">Signal</keyword>
<feature type="chain" id="PRO_5040853397" description="HYR domain-containing protein" evidence="3">
    <location>
        <begin position="31"/>
        <end position="5970"/>
    </location>
</feature>
<dbReference type="InterPro" id="IPR003343">
    <property type="entry name" value="Big_2"/>
</dbReference>
<sequence length="5970" mass="602663">MCNFTFNKFNFFKQIFFVLFFGLTSLPAFSQICGTPGGDGPVTVSSSVNTYFPISGNITLNAGAQSIVLAAVPATDQYSNNFGAAPISVGDLILIIQMQDATIDYTNTTSYGSGTSNSGPDNLGGTGFTSLGNTGVFEYVIATNNVPLTGGNLTFKGTGTNGGVLNSFYNADATTTATTTTRGKRTFQIVRVPQYSNLTLTSSITTPPFNGVAGGVIAFNVSGTFNFGGFSIDGNARGFRGGYSPKADSNLNDSKIYVGLSGNNAISGKGEGIAGTPRYMWDGFNQVDNLVEGMPGGSAGRGAPANAGGGGNDHNSGGGGGGNGGFGGLGGAGWQGGGGNVLPLTGGGRPGFRSYITATPFPRLVMGGGGGAGDANNASTGVKGGVGGAIILINAGTVQGNGNIYANGGKGAPGTFSGAPDGAGGGGAGGTVLLNISNNSNTTIRIEADGGAGGNTENDNNNSHGPGGGGGGGMIRHNLTGTVTLTTTVLGGISGKSNAGAGITNGAIGGTAGSVATFTAQDVPPNLQVNSNCFPILDTKVKALSTASACNSIGEKVSYEIQIKNTGVGNAAGVLLDFLFPTGIEFDSATATYSAEATGPSGALTNTATANNPQFGGFNIAQNGVVTITLTGKVAASIAAGTYSANAQALYLDPTRTTTNSSRRITPFVNAYGSANKNYEGASQANVPGTNFKGSGETVDDITILALPATPTATVTQSSCLTPTGTITVNTPAPGPGISYTLRGTNPVTAPVNNTNGVFSGLVANSYVLTTTNAQGCTSAPTASMTINSVAGAPTTTGVSICQGGSGSLTATSTCSNSGAIQWYTSAISLTPIFTGASFNPVGVAGSGLTNTNTAGTTTYYAACSGIGSCRTATNFVINAIPTIAATTPAARCDAGSVTLGATASSGTINWYAAATGGTSLATGTSFATPNLSTTTTYYVDATGNGCTTGTRTAVVATINTRPTIDSTTQDSRCGAGTLTLNATASAGATINWYAASTGGTSLKTGASYTTPSLSTTTTYYVEATSPEGCTSSSRIAVAAVVNTASTIVFTSGSQNPAICNGTAIPSTVYTFGGSATNATASNLPAGLSVSVDSSAKTITVSGTPTASGTYTITTVGHTAPCTAATISGTVTVTTASNAGTLSGAQNICVGGTTTFTTNGNSNGSWSSGTIGVATVNASTGVIIGVAAGTATISYTVTGTGGCGNATATRTVTVTAAPNAGTLSGTQNICVAQKTTFTSNGASGGSWSSNNTTVATVDALTGEITGAAAGTATISYTVTGTGGCGNATATRTVTVTAAPNAGTLSGTQNICVAQKTTFTSNGASGGSWSSNNTTVATVDALTGEITGAAAGTATISYTVTGTGGCGNATATRTVTVTAVPNAGTLSGTQNICVAQKTTFTSNGASGGSWSSNNTTVATVDALTGEITGAAAGTATISYTVTGTGGCGNATATRTVTVTAAPNAGTLSGTQNICVAQKTTFTSNGASGGSWSSNNTTVATVDALTGEITGAAAGTATISYTVTGTGGCGNATATRTVTVTAAPNAGTLSGTQNICVAQKTTFTSNGASGGSWSSNNTTVATVDALTGEITGAAAGTATISYTVTGTGGCGNATATRTVTVTAAPNAGTLSGTQNICVAQKTTFTSNGASGGSWSSNNTTVATVDALTGEITGAAAGTATISYTVTGTGGCGNATATRTVTVTAAPNAGTLSGTQNICVAQKTTFTSNGASGGSWSSNNTTVATVDALTGEITGAAAGTATISYTVTGTGGCGNATATRTVTVTAAPNAGTLSGTQNICPAATTTFISNGTGGGSWSSNNTIVATVDASGVITGKALGTATISYTVTGTGGCADAIVTRTVTISDTQKPTKPVLADVTGECSATATAPTTTDACSGTITGTTTDPLTYNTQGTHNITWSFDDGNGNVETAVQKVIVKDTQKPTKPVLADVTGECSATATAPTTTDACSGTITGTTTDPLTYNTQGTHNITWSFDDGNGNVETAVQKVIVKDTQKPTKPVLADVTGECSATATAPTTTDTCSGTITGTTTDPLTYNTQGTHNITWSFDDGNGNVETAVQKVIVKDTQKPTKPVLADVTGECSATATAPTTTDTCSGTITGTTTDPLTYNTQGTHNITWSFDDGNGNVETAVQKVIVKDTQKPTKPVLADVTGECSATATAPTTTDACSGTITGTTTDPLTYNTQGTHNITWSFDDGNGNVETAVQKVIVKDTQKPTKPVLADVTGECSATATAPTTTDACSGTITGTTTDPLTYNTQGTHNITWSFDDGNGNVETAVQKVIVKDTQKPTKPVLADVTGECSATATAPTTTDACSGTITGTTTDPLTYNTQGTHNITWSFDDGNGNVETAVQKVIVKDTQKPTKPVLADVTGECSATATAPTTTDTCSGTITGTTTDPLTYNTQGTHNITWSFDDGNGNVETAVQKVIVKDTQKPTKPVLADVTGECSATATAPTTTDACSGTITGTTTDPLTYNTQGTHNITWSFDDGNGNVETAVQKVIVKDTQKPTITCPTNVTVLADAGSCMATGVALGTPTTSDNCSVTVTNDAPSSFPIGITTVTWTAKDVAGNIETCTQTVKVIGPIKANEDRVTSFNGILGGIAVPSVLDNDSLNCKNVVSNEVIITSTTTLPSNLNFDTNTGAVTVQPNTPTGTYTFDYQICEVANPTANCATTTVTIIVQNPIVANIDNTYPVQTPGTTTATTVGNVTANDTLNGQPVTAANTNVTPIKTGPLSIDADGVLTLDPNTVSGTYQITYTICEEGATPVNCSTTTATVEVKNPIVANIDNTYPVQTPGTTTATTVGNVTANDTLNGQPVTAANTNVTPIKTGPLSIDADGVLTLDPNTVSGTYQITYTICEEGATPVNCSTTTATVEVKNPIVANIDNTYPVQTPGTTTATTVGNVTANDTLNGQPVTAANTNVTPIKTGPLSIDADGVLTLDPNTVSGTYQITYTICEEGATPVNCSTTTATVEVKNPIVANIDNTYPVQTPGTTTATTVGNVTANDTLNGQPVTAANTNVTPIKTGPLSIDADGVLTLDPNTVSGTYQITYTICEEGATPVNCSTTTATVEVKNPIVANIDNTYPVQTPGTTTATTVGNVTANDTLNGQPVTAANTNVTPIKTGPLSIDADGVLTLDPNTVSGTYQITYTICEEGATPVNCSTTTATVEVKNPIVANIDNTYPVQTPGTTTATTVGNVTANDTLNGQPVTAANTNVTPIKTGPLSIDADGVLTLDPNTVSGTYQITYTICEEGATPVNCSTTTATVEVKNPIVANIDNTYPVQTPGTTTATTVGNVTANDTLNGQPVTAANTSVTPIKTGPLSIDADGVLTLDPNTVSGTYQITYTICEEGATPVNCSTTTATVEVKNPIVANIDNTYPVQTPGTTTATTVGNVTANDTLNGQPVTAANTNVTPVKTGPLSIDADGVLTLDPNTVSGTYQITYTICEDGATPVNCSTTTATVEVKNPIVANIDNTYPVQTPGTTTATTVGNVTANDTLNGQPVTAANTSVTPIKTGPLSIDADGVLTLDPNTVSGTYQITYTICEEGATPVNCSTTTATVEVKNPIVANIDNTYPVQTPGTTTATTVGNVTANDTLNGQPVTAANTNVTPIKTGPLSIDADGVLTLDPNTVSGTYQITYTICEDGATPVNCSTTTATVEVKNPIVANIDNTYPVQTPGTTTATTVGNVTANDTLNGQPVTAANTSVTPIKTGPLSIDADGVLTLDPNTVSGTYQITYTICEEGATPVNCSTTTATVEVKNPIVANIDNTYPVQTPGTTTATTVGNVTANDTLNGQPVTAANTNVTPIKTGPLSIDADGVLTLDPNTVSGTYQITYTICEEGATPVNCSTTTATVEVKNPIVANIDNTYPVQTPGTTTATTVGNVTANDTLNGQPVTAANTNVTPIKTGPLSIDADGVLTLDPNTVSGTYQITYTICEEGATPVNCSTTTATVEVKNPIVANIDNTYPVQTPGTTTATTVGNVTANDTLNGQPVTAANTSVTPIKTGPLSIDADGVLTLDPNTVSGTYQITYTICEEGATPVNCSTTTATVEVKNPIVANIDNTYPVQTPGTTTATTVGNVTANDTLNGQPVTAANTNVTPIKTGPLSIDADGVLTLDPNTVSGTYQITYTICEEGATPVNCSTTTATVEVKNPIVANIDNTYPVQTPGTTTATTVGNVTANDTLNGQPVTAANTSVTPIKTGPLSIDADGVLTLDPNTVSGTYQITYTICEDGATPVNCSTTTATVEVKNPIVANIDNTYPVQTPGTTTATTVGNVTANDTLNGQPVTAANTNVTPVKTGPLSIDADGVLTLDPNTVSGTYQITYTICEEGATPVNCSTTTATVEVKNPIVANIDNTYPVQTPGTTTATTVGNVTANDTLNGQPVTAANTNVTPVKTGPLSIDADGVLTLDPNTVSGTYQITYTICEDGATPVNCSTTTATVEVKNPIVANIDNTYPVQTPGTTTATTVGNVTANDTLNGQPVTAANTSVTPIKTGPLSIDADGVLTLDPNTVSGTYQITYTICEEGATPVNCSTTTATVEVKNPIVANIDNTYPVQTPGTTTATTVGNVTANDTLNGQPVTAANTNVTPIKTGPLSIDADGVLTLDPNTVSGTYQITYTICEEGATPVNCSTTTATVEVKNPIVANIDNTYPVQTPGTTTATTVGNVTANDTLNGQPVTAANTNVTPIKTGPLSIDADGVLTLDPNTVSGTYQITYTICEEGATPVNCSTTTATVEVKNPIVANIDNTYPVQTPGTTTATTVGNVTANDTLNGQPVTAANTSVTPIKTGPLSIDADGVLTLDPNTVSGTYQITYTICEEGATPVNCSTTTATVEVKNPIVANIDNTYPVQTPGTTTATTVGNVTANDTLNGQPVTAANTNVTPIKTGPLSIDADGVLTLDPNTVSGTYQITYTICEEGATPVNCSTTTATVEVKNPIVANIDNTYPVQTPGTTTATTVGNVTANDTLNGQPVTAANTSVTPIKTGPLSIDADGVLTLDPNTVSGTYQITYTICEEGATPVNCSTTTATVEVKNPIVANIDNTYPVQTPGTTTATTVGNVTANDTLNGQPVTAANTSVTPIKTGPLSIDADGVLTLDPNTVSGTYQITYTICEEGATPVNCSTTTATVEVKNPIVANIDNTYPVQTPGTTTATTVGNLTANDTLNGQPVTAANTNVTPIKTGPLSIDADGVLTLDPNTVSGTYQITYTICEEGATPVNCSTTTATVEVKNPIVANIDNTYPVQTPGTTTATTVGNVTANDTLNGQPVTAANTSVTPIKTGPLSIDADGVLTLDPNTVSGTYQITYTICEEGATPVNCSTTTATVEVKNPIVANIDNTYPVQTPGTTTATTVGNVTANDTLNGQPVTAANTSVTPIKTGPLSIDADGVLTLDPNTVSGTYQITYTICEEGATPVNCSTTTATIIVGNGAIKALTETTVSVNGSIGGTTASLINNDTLNGNPAIIKNSVGGVILKAINVPTGLTLNADGTVTVKAGTPIGRYEVEYSICEYLNPTNCATVKSYVPVTGAVIKANNDNAGTVDSSKGQSSPTSIFQNDTLNGVLLNPSTVILTTIVPNPNLILEADGTIEVKPGTASGTYELTYQICEALNPTNCSQAVAKITVINVVDPDPPIPFVKIVIVNDGIINVDGINGSLEFINVLDNDLLKGSPINPSEVTFTDLSKSPYFEFNSDGTVNVKPNTPGGNYTLNYQVCEKAHPTNCGTATLTVFVEVPAIAVIKTAVFNDENGSGFANAGETITYKFKVTNTGNVPLTGVMISDPLPGVVVSGQAIDLDVNESDEHNFTATYKITQNDINKGSVSNQASVQGRSGKGVVVDDISDDESNLEDKPTVLPLTGCVIKVFNAFSPNGDDKNSRFYIQGLECYPSNTVEIYNRWGVLVFEMDNYNNEDRVFKGFSEGRTTIKQSEGLPVGTYFYILKYKDNASNPHEQSGYLYINK</sequence>
<reference evidence="5" key="1">
    <citation type="submission" date="2022-09" db="EMBL/GenBank/DDBJ databases">
        <authorList>
            <person name="Duchaud E."/>
        </authorList>
    </citation>
    <scope>NUCLEOTIDE SEQUENCE</scope>
    <source>
        <strain evidence="5">TRV642</strain>
    </source>
</reference>
<evidence type="ECO:0000256" key="2">
    <source>
        <dbReference type="SAM" id="MobiDB-lite"/>
    </source>
</evidence>
<dbReference type="Pfam" id="PF02368">
    <property type="entry name" value="Big_2"/>
    <property type="match status" value="3"/>
</dbReference>
<feature type="signal peptide" evidence="3">
    <location>
        <begin position="1"/>
        <end position="30"/>
    </location>
</feature>
<evidence type="ECO:0000256" key="3">
    <source>
        <dbReference type="SAM" id="SignalP"/>
    </source>
</evidence>
<dbReference type="Pfam" id="PF13585">
    <property type="entry name" value="CHU_C"/>
    <property type="match status" value="1"/>
</dbReference>
<keyword evidence="1" id="KW-0677">Repeat</keyword>
<accession>A0A9W4TEM1</accession>
<dbReference type="PROSITE" id="PS50825">
    <property type="entry name" value="HYR"/>
    <property type="match status" value="1"/>
</dbReference>
<feature type="compositionally biased region" description="Polar residues" evidence="2">
    <location>
        <begin position="455"/>
        <end position="464"/>
    </location>
</feature>
<gene>
    <name evidence="5" type="ORF">TRV642_1692</name>
</gene>
<evidence type="ECO:0000313" key="5">
    <source>
        <dbReference type="EMBL" id="CAI2766637.1"/>
    </source>
</evidence>
<organism evidence="5 6">
    <name type="scientific">Flavobacterium collinsii</name>
    <dbReference type="NCBI Taxonomy" id="1114861"/>
    <lineage>
        <taxon>Bacteria</taxon>
        <taxon>Pseudomonadati</taxon>
        <taxon>Bacteroidota</taxon>
        <taxon>Flavobacteriia</taxon>
        <taxon>Flavobacteriales</taxon>
        <taxon>Flavobacteriaceae</taxon>
        <taxon>Flavobacterium</taxon>
    </lineage>
</organism>
<name>A0A9W4TEM1_9FLAO</name>
<dbReference type="InterPro" id="IPR008964">
    <property type="entry name" value="Invasin/intimin_cell_adhesion"/>
</dbReference>
<dbReference type="SUPFAM" id="SSF49373">
    <property type="entry name" value="Invasin/intimin cell-adhesion fragments"/>
    <property type="match status" value="1"/>
</dbReference>
<dbReference type="RefSeq" id="WP_263362689.1">
    <property type="nucleotide sequence ID" value="NZ_OX336425.1"/>
</dbReference>
<dbReference type="PANTHER" id="PTHR24273:SF32">
    <property type="entry name" value="HYALIN"/>
    <property type="match status" value="1"/>
</dbReference>
<evidence type="ECO:0000259" key="4">
    <source>
        <dbReference type="PROSITE" id="PS50825"/>
    </source>
</evidence>
<dbReference type="PANTHER" id="PTHR24273">
    <property type="entry name" value="FI04643P-RELATED"/>
    <property type="match status" value="1"/>
</dbReference>
<dbReference type="EMBL" id="OX336425">
    <property type="protein sequence ID" value="CAI2766637.1"/>
    <property type="molecule type" value="Genomic_DNA"/>
</dbReference>
<dbReference type="KEGG" id="fcs:TRV642_1692"/>
<dbReference type="Gene3D" id="2.60.40.1080">
    <property type="match status" value="8"/>
</dbReference>